<dbReference type="EMBL" id="CCKQ01004703">
    <property type="protein sequence ID" value="CDW75857.1"/>
    <property type="molecule type" value="Genomic_DNA"/>
</dbReference>
<evidence type="ECO:0000313" key="4">
    <source>
        <dbReference type="EMBL" id="CDW75857.1"/>
    </source>
</evidence>
<organism evidence="4 5">
    <name type="scientific">Stylonychia lemnae</name>
    <name type="common">Ciliate</name>
    <dbReference type="NCBI Taxonomy" id="5949"/>
    <lineage>
        <taxon>Eukaryota</taxon>
        <taxon>Sar</taxon>
        <taxon>Alveolata</taxon>
        <taxon>Ciliophora</taxon>
        <taxon>Intramacronucleata</taxon>
        <taxon>Spirotrichea</taxon>
        <taxon>Stichotrichia</taxon>
        <taxon>Sporadotrichida</taxon>
        <taxon>Oxytrichidae</taxon>
        <taxon>Stylonychinae</taxon>
        <taxon>Stylonychia</taxon>
    </lineage>
</organism>
<feature type="region of interest" description="Disordered" evidence="1">
    <location>
        <begin position="936"/>
        <end position="967"/>
    </location>
</feature>
<gene>
    <name evidence="4" type="primary">Contig7129.g7619</name>
    <name evidence="4" type="ORF">STYLEM_4852</name>
</gene>
<sequence>MKIRSTQFLLLLGLYFISQSQIFAQAQNKRQSPNQNKQEMHQIRDNLAQDERKLFTYITDSLTCVNSCSSITQNFCALSNTNGYCCTTAENCPRTAGQYCSQDSKTVSTISTRWVCPQSTYCSIQDPSLSVKLDGSTMILNQTTGIPFQNVCKYLLEFPTKYKYSTGSSITITMRSSRSAAFGYVIANDFNGTSVQTSYLNVNASLSIVYPQKLYFYAYSVLGVTITLPFSFEYRFIGQATSTETTTTTTAPPTQEPTQQPTPSPIDQSGGKVSNSTVKKDDDEKTKTIIIAVVVPVAIILIIVVVIILVCCTKDNEKKDKRTRSFSTRIANDSEESTLKKFNDQSGIVYHNETTKGDNSLKQQDESKKKKAKKTENGPDYETHDKQSKESVTYIYRPENEIDPILLLTNQQDPQPVNKLKEKFHTAFVKKILDQTDQKKKNIRQEEDNKFDSIPRHLDPDYLMKVYESQQNLIDFDRIQPQQQSQAIHFILQTPYLPKPMNPDQNMDKQQDITYPDITVGNNIFEDTKQTLKGFLPIQEEQQNQEMPVQYIGLIESSRQKAQLESIKDIQSREQMHNEPDINFKLSASFTKQEDIQLGQSYDVLTPSQIDQKENMQIFDKQKQEAFREPSQLKTHNDFQPEKEIQIFPSNHIEDLESQSKAIFWEEQQHQNHIDVSFNQVQNIEESKVLEPQVLVNSSIEEFKEESNNSSQVIVNNQPQQQPQVEFLSIGNTNSTKKQKKKKKTLKPSVQASLQATTLKDFKNKEGNFLDTNTRNLETASYATAKNLNFSLENKALDKSIRDDMSEQASNIMMLLNKEGQGSQVDSDPNLLDKFDINDSNHTQGSFINKNQEKIEMDINKLKFQDIISTSIRDEIKAKQAQKIMDQEEHVDRNAINKSYQNQKRDDSSIINQSNNSRGMNRTKIVYVNEEGHTSIDPVYQKRQTLKSEKDNSMLNSKNSNKNEKKKGLQQILNKLDSQDISVSHKSLIIDQQFENQSVNQTQNIHYDEDLHNQLNQQDDEFIQSPPHEISDLFQKQDQKIQSQSRVEDIQDEIVENYE</sequence>
<feature type="region of interest" description="Disordered" evidence="1">
    <location>
        <begin position="342"/>
        <end position="390"/>
    </location>
</feature>
<dbReference type="InParanoid" id="A0A078A219"/>
<reference evidence="4 5" key="1">
    <citation type="submission" date="2014-06" db="EMBL/GenBank/DDBJ databases">
        <authorList>
            <person name="Swart Estienne"/>
        </authorList>
    </citation>
    <scope>NUCLEOTIDE SEQUENCE [LARGE SCALE GENOMIC DNA]</scope>
    <source>
        <strain evidence="4 5">130c</strain>
    </source>
</reference>
<feature type="compositionally biased region" description="Basic and acidic residues" evidence="1">
    <location>
        <begin position="885"/>
        <end position="895"/>
    </location>
</feature>
<feature type="transmembrane region" description="Helical" evidence="2">
    <location>
        <begin position="214"/>
        <end position="232"/>
    </location>
</feature>
<dbReference type="Proteomes" id="UP000039865">
    <property type="component" value="Unassembled WGS sequence"/>
</dbReference>
<evidence type="ECO:0000313" key="5">
    <source>
        <dbReference type="Proteomes" id="UP000039865"/>
    </source>
</evidence>
<feature type="chain" id="PRO_5001729111" description="Transmembrane protein" evidence="3">
    <location>
        <begin position="21"/>
        <end position="1059"/>
    </location>
</feature>
<name>A0A078A219_STYLE</name>
<keyword evidence="2" id="KW-0812">Transmembrane</keyword>
<keyword evidence="2" id="KW-1133">Transmembrane helix</keyword>
<accession>A0A078A219</accession>
<protein>
    <recommendedName>
        <fullName evidence="6">Transmembrane protein</fullName>
    </recommendedName>
</protein>
<feature type="region of interest" description="Disordered" evidence="1">
    <location>
        <begin position="1035"/>
        <end position="1059"/>
    </location>
</feature>
<keyword evidence="2" id="KW-0472">Membrane</keyword>
<proteinExistence type="predicted"/>
<feature type="compositionally biased region" description="Basic and acidic residues" evidence="1">
    <location>
        <begin position="363"/>
        <end position="389"/>
    </location>
</feature>
<evidence type="ECO:0000256" key="3">
    <source>
        <dbReference type="SAM" id="SignalP"/>
    </source>
</evidence>
<feature type="region of interest" description="Disordered" evidence="1">
    <location>
        <begin position="883"/>
        <end position="922"/>
    </location>
</feature>
<feature type="compositionally biased region" description="Acidic residues" evidence="1">
    <location>
        <begin position="1050"/>
        <end position="1059"/>
    </location>
</feature>
<evidence type="ECO:0008006" key="6">
    <source>
        <dbReference type="Google" id="ProtNLM"/>
    </source>
</evidence>
<feature type="signal peptide" evidence="3">
    <location>
        <begin position="1"/>
        <end position="20"/>
    </location>
</feature>
<feature type="compositionally biased region" description="Low complexity" evidence="1">
    <location>
        <begin position="243"/>
        <end position="261"/>
    </location>
</feature>
<dbReference type="AlphaFoldDB" id="A0A078A219"/>
<evidence type="ECO:0000256" key="1">
    <source>
        <dbReference type="SAM" id="MobiDB-lite"/>
    </source>
</evidence>
<keyword evidence="5" id="KW-1185">Reference proteome</keyword>
<keyword evidence="3" id="KW-0732">Signal</keyword>
<feature type="region of interest" description="Disordered" evidence="1">
    <location>
        <begin position="243"/>
        <end position="280"/>
    </location>
</feature>
<feature type="transmembrane region" description="Helical" evidence="2">
    <location>
        <begin position="289"/>
        <end position="310"/>
    </location>
</feature>
<evidence type="ECO:0000256" key="2">
    <source>
        <dbReference type="SAM" id="Phobius"/>
    </source>
</evidence>